<reference evidence="2 3" key="1">
    <citation type="submission" date="2021-01" db="EMBL/GenBank/DDBJ databases">
        <title>Actinoplanes sp. nov. LDG1-06 isolated from lichen.</title>
        <authorList>
            <person name="Saeng-In P."/>
            <person name="Phongsopitanun W."/>
            <person name="Kanchanasin P."/>
            <person name="Yuki M."/>
            <person name="Kudo T."/>
            <person name="Ohkuma M."/>
            <person name="Tanasupawat S."/>
        </authorList>
    </citation>
    <scope>NUCLEOTIDE SEQUENCE [LARGE SCALE GENOMIC DNA]</scope>
    <source>
        <strain evidence="2 3">LDG1-06</strain>
    </source>
</reference>
<feature type="domain" description="HTH arsR-type" evidence="1">
    <location>
        <begin position="1"/>
        <end position="80"/>
    </location>
</feature>
<dbReference type="InterPro" id="IPR036388">
    <property type="entry name" value="WH-like_DNA-bd_sf"/>
</dbReference>
<proteinExistence type="predicted"/>
<dbReference type="PROSITE" id="PS50987">
    <property type="entry name" value="HTH_ARSR_2"/>
    <property type="match status" value="1"/>
</dbReference>
<dbReference type="InterPro" id="IPR011991">
    <property type="entry name" value="ArsR-like_HTH"/>
</dbReference>
<dbReference type="EMBL" id="JAENHP010000004">
    <property type="protein sequence ID" value="MBM2616741.1"/>
    <property type="molecule type" value="Genomic_DNA"/>
</dbReference>
<dbReference type="InterPro" id="IPR036390">
    <property type="entry name" value="WH_DNA-bd_sf"/>
</dbReference>
<dbReference type="SMART" id="SM00418">
    <property type="entry name" value="HTH_ARSR"/>
    <property type="match status" value="1"/>
</dbReference>
<dbReference type="InterPro" id="IPR001845">
    <property type="entry name" value="HTH_ArsR_DNA-bd_dom"/>
</dbReference>
<gene>
    <name evidence="2" type="ORF">JIG36_14355</name>
</gene>
<sequence>MAHPVRLQILSLLTGSALTAAEVARELGLTHANASYHLRNLHSAGVIVLAGEEKIRGGVAKRYRYEAARDRLPESAEERGEIFVALGHELIRRAAQGRWSATAEPPPAPALMADGDLWIDPVKWREIHGKIAEAVRELHDIAQPPRTPGTIRTNTSVAMFEMES</sequence>
<evidence type="ECO:0000313" key="2">
    <source>
        <dbReference type="EMBL" id="MBM2616741.1"/>
    </source>
</evidence>
<dbReference type="Gene3D" id="1.10.10.10">
    <property type="entry name" value="Winged helix-like DNA-binding domain superfamily/Winged helix DNA-binding domain"/>
    <property type="match status" value="1"/>
</dbReference>
<protein>
    <submittedName>
        <fullName evidence="2">Helix-turn-helix transcriptional regulator</fullName>
    </submittedName>
</protein>
<evidence type="ECO:0000259" key="1">
    <source>
        <dbReference type="PROSITE" id="PS50987"/>
    </source>
</evidence>
<dbReference type="Pfam" id="PF12840">
    <property type="entry name" value="HTH_20"/>
    <property type="match status" value="1"/>
</dbReference>
<name>A0ABS2AA84_9ACTN</name>
<keyword evidence="3" id="KW-1185">Reference proteome</keyword>
<dbReference type="Proteomes" id="UP000632138">
    <property type="component" value="Unassembled WGS sequence"/>
</dbReference>
<organism evidence="2 3">
    <name type="scientific">Paractinoplanes ovalisporus</name>
    <dbReference type="NCBI Taxonomy" id="2810368"/>
    <lineage>
        <taxon>Bacteria</taxon>
        <taxon>Bacillati</taxon>
        <taxon>Actinomycetota</taxon>
        <taxon>Actinomycetes</taxon>
        <taxon>Micromonosporales</taxon>
        <taxon>Micromonosporaceae</taxon>
        <taxon>Paractinoplanes</taxon>
    </lineage>
</organism>
<accession>A0ABS2AA84</accession>
<evidence type="ECO:0000313" key="3">
    <source>
        <dbReference type="Proteomes" id="UP000632138"/>
    </source>
</evidence>
<dbReference type="CDD" id="cd00090">
    <property type="entry name" value="HTH_ARSR"/>
    <property type="match status" value="1"/>
</dbReference>
<comment type="caution">
    <text evidence="2">The sequence shown here is derived from an EMBL/GenBank/DDBJ whole genome shotgun (WGS) entry which is preliminary data.</text>
</comment>
<dbReference type="SUPFAM" id="SSF46785">
    <property type="entry name" value="Winged helix' DNA-binding domain"/>
    <property type="match status" value="1"/>
</dbReference>